<evidence type="ECO:0008006" key="5">
    <source>
        <dbReference type="Google" id="ProtNLM"/>
    </source>
</evidence>
<keyword evidence="4" id="KW-1185">Reference proteome</keyword>
<evidence type="ECO:0000256" key="2">
    <source>
        <dbReference type="SAM" id="Phobius"/>
    </source>
</evidence>
<keyword evidence="2" id="KW-1133">Transmembrane helix</keyword>
<evidence type="ECO:0000256" key="1">
    <source>
        <dbReference type="ARBA" id="ARBA00022737"/>
    </source>
</evidence>
<dbReference type="EMBL" id="LODT01000041">
    <property type="protein sequence ID" value="KYQ89377.1"/>
    <property type="molecule type" value="Genomic_DNA"/>
</dbReference>
<dbReference type="InParanoid" id="A0A151Z613"/>
<comment type="caution">
    <text evidence="3">The sequence shown here is derived from an EMBL/GenBank/DDBJ whole genome shotgun (WGS) entry which is preliminary data.</text>
</comment>
<dbReference type="PANTHER" id="PTHR32134">
    <property type="entry name" value="FNIP REPEAT-CONTAINING PROTEIN"/>
    <property type="match status" value="1"/>
</dbReference>
<name>A0A151Z613_TIELA</name>
<keyword evidence="2" id="KW-0472">Membrane</keyword>
<keyword evidence="1" id="KW-0677">Repeat</keyword>
<evidence type="ECO:0000313" key="4">
    <source>
        <dbReference type="Proteomes" id="UP000076078"/>
    </source>
</evidence>
<dbReference type="InterPro" id="IPR008615">
    <property type="entry name" value="FNIP"/>
</dbReference>
<evidence type="ECO:0000313" key="3">
    <source>
        <dbReference type="EMBL" id="KYQ89377.1"/>
    </source>
</evidence>
<dbReference type="Pfam" id="PF05725">
    <property type="entry name" value="FNIP"/>
    <property type="match status" value="3"/>
</dbReference>
<feature type="transmembrane region" description="Helical" evidence="2">
    <location>
        <begin position="509"/>
        <end position="527"/>
    </location>
</feature>
<dbReference type="InterPro" id="IPR051251">
    <property type="entry name" value="STK_FNIP-Repeat"/>
</dbReference>
<dbReference type="OrthoDB" id="18551at2759"/>
<dbReference type="AlphaFoldDB" id="A0A151Z613"/>
<protein>
    <recommendedName>
        <fullName evidence="5">FNIP repeat-containing protein</fullName>
    </recommendedName>
</protein>
<keyword evidence="2" id="KW-0812">Transmembrane</keyword>
<organism evidence="3 4">
    <name type="scientific">Tieghemostelium lacteum</name>
    <name type="common">Slime mold</name>
    <name type="synonym">Dictyostelium lacteum</name>
    <dbReference type="NCBI Taxonomy" id="361077"/>
    <lineage>
        <taxon>Eukaryota</taxon>
        <taxon>Amoebozoa</taxon>
        <taxon>Evosea</taxon>
        <taxon>Eumycetozoa</taxon>
        <taxon>Dictyostelia</taxon>
        <taxon>Dictyosteliales</taxon>
        <taxon>Raperosteliaceae</taxon>
        <taxon>Tieghemostelium</taxon>
    </lineage>
</organism>
<sequence length="528" mass="60719">MFSIYIWNRIDNRKYISHFFTMIEIIKHLKTNRDIIQFISICKSTYSFRNSIRYYNYPINYCQEFSKLSPLNSSFKLPPKFTTLIINNEEHFEYIRPSLSSLDILDLIFHYFNQTIDHWKSILPNTIRSLIFECPFNLNNNNIDNNSYPESLIKINFGNVYNQIIDNFNYNRLPCNLVELYLGDSFNSAIHFPSSLKKLIFGKSYDLELEIPNHIEILGLGKSVLRKGDIPTSVKHLILNGSIERIEKGILPNSITTLDINTDHCNVEFTIGSIPTSVEYLSFLKPKQTTKFTRSLKPHIIPSSVKHLQLVAVPSNNLEKGSIPMGVQKLYLDLSSFTIDRDIDSNIIPPSVKHCEIICQKTYPLEFPNSIKRLKIRYSSYVDLVPGQIPNSVQSLTIDFSYGLNFPSMVANIWPSNLEKMKLNGPIILSTPICIFPSSLKSLSVKQLHGVLNLVQNGLPPNLETLIIKETVYTLNEFPIAKLPKSLKVLKLGHSTGGHSVWTRMQPHFQTLFFLLLIFIFIYKLIFI</sequence>
<dbReference type="Proteomes" id="UP000076078">
    <property type="component" value="Unassembled WGS sequence"/>
</dbReference>
<proteinExistence type="predicted"/>
<dbReference type="OMA" id="QFISICK"/>
<gene>
    <name evidence="3" type="ORF">DLAC_10038</name>
</gene>
<reference evidence="3 4" key="1">
    <citation type="submission" date="2015-12" db="EMBL/GenBank/DDBJ databases">
        <title>Dictyostelia acquired genes for synthesis and detection of signals that induce cell-type specialization by lateral gene transfer from prokaryotes.</title>
        <authorList>
            <person name="Gloeckner G."/>
            <person name="Schaap P."/>
        </authorList>
    </citation>
    <scope>NUCLEOTIDE SEQUENCE [LARGE SCALE GENOMIC DNA]</scope>
    <source>
        <strain evidence="3 4">TK</strain>
    </source>
</reference>
<accession>A0A151Z613</accession>
<dbReference type="PANTHER" id="PTHR32134:SF92">
    <property type="entry name" value="FNIP REPEAT-CONTAINING PROTEIN"/>
    <property type="match status" value="1"/>
</dbReference>